<organism evidence="2 3">
    <name type="scientific">Clostridium botulinum</name>
    <dbReference type="NCBI Taxonomy" id="1491"/>
    <lineage>
        <taxon>Bacteria</taxon>
        <taxon>Bacillati</taxon>
        <taxon>Bacillota</taxon>
        <taxon>Clostridia</taxon>
        <taxon>Eubacteriales</taxon>
        <taxon>Clostridiaceae</taxon>
        <taxon>Clostridium</taxon>
    </lineage>
</organism>
<dbReference type="RefSeq" id="WP_013725897.1">
    <property type="nucleotide sequence ID" value="NZ_LGVO01000026.1"/>
</dbReference>
<feature type="transmembrane region" description="Helical" evidence="1">
    <location>
        <begin position="76"/>
        <end position="93"/>
    </location>
</feature>
<evidence type="ECO:0000256" key="1">
    <source>
        <dbReference type="SAM" id="Phobius"/>
    </source>
</evidence>
<feature type="transmembrane region" description="Helical" evidence="1">
    <location>
        <begin position="12"/>
        <end position="30"/>
    </location>
</feature>
<keyword evidence="1" id="KW-0812">Transmembrane</keyword>
<keyword evidence="1" id="KW-0472">Membrane</keyword>
<proteinExistence type="predicted"/>
<dbReference type="AlphaFoldDB" id="A0A9Q1UXA6"/>
<dbReference type="Proteomes" id="UP000037540">
    <property type="component" value="Unassembled WGS sequence"/>
</dbReference>
<accession>A0A9Q1UXA6</accession>
<sequence>MKKNLTLRQKYIIEKGLFGLLWVGIGILELMKLKQIFGIILGIVVLIYFFIRFILYFVKTEKEDEMSIYNNNRARLAIYDILVFGILTCTVLATPKDKWSIDLKLVLPFLLGGINILEFILFVFYDKVGDKYGKTKDKNS</sequence>
<comment type="caution">
    <text evidence="2">The sequence shown here is derived from an EMBL/GenBank/DDBJ whole genome shotgun (WGS) entry which is preliminary data.</text>
</comment>
<gene>
    <name evidence="2" type="ORF">ADU74_10985</name>
</gene>
<name>A0A9Q1UXA6_CLOBO</name>
<evidence type="ECO:0000313" key="2">
    <source>
        <dbReference type="EMBL" id="KOA84676.1"/>
    </source>
</evidence>
<dbReference type="OrthoDB" id="1935734at2"/>
<protein>
    <submittedName>
        <fullName evidence="2">Uncharacterized protein</fullName>
    </submittedName>
</protein>
<feature type="transmembrane region" description="Helical" evidence="1">
    <location>
        <begin position="36"/>
        <end position="55"/>
    </location>
</feature>
<reference evidence="2 3" key="1">
    <citation type="submission" date="2015-07" db="EMBL/GenBank/DDBJ databases">
        <title>Draft genome sequences of 17 French Clostridium botulinum group III.</title>
        <authorList>
            <person name="Woudstra C."/>
            <person name="Le Marechal C."/>
            <person name="Souillard R."/>
            <person name="Bayon-Auboyer M.-H."/>
            <person name="Dessouter D."/>
            <person name="Fach P."/>
        </authorList>
    </citation>
    <scope>NUCLEOTIDE SEQUENCE [LARGE SCALE GENOMIC DNA]</scope>
    <source>
        <strain evidence="2 3">12LNRI-CD</strain>
    </source>
</reference>
<evidence type="ECO:0000313" key="3">
    <source>
        <dbReference type="Proteomes" id="UP000037540"/>
    </source>
</evidence>
<feature type="transmembrane region" description="Helical" evidence="1">
    <location>
        <begin position="105"/>
        <end position="125"/>
    </location>
</feature>
<keyword evidence="1" id="KW-1133">Transmembrane helix</keyword>
<dbReference type="EMBL" id="LGVR01000064">
    <property type="protein sequence ID" value="KOA84676.1"/>
    <property type="molecule type" value="Genomic_DNA"/>
</dbReference>